<dbReference type="InterPro" id="IPR002575">
    <property type="entry name" value="Aminoglycoside_PTrfase"/>
</dbReference>
<comment type="caution">
    <text evidence="2">The sequence shown here is derived from an EMBL/GenBank/DDBJ whole genome shotgun (WGS) entry which is preliminary data.</text>
</comment>
<sequence length="289" mass="31182">MHEGEVEIDTALVTRLVAAQFPALADRPVQAVRSTGTVNAIYRLGDDLYARLPRVAKWAADLEREWEWLPRLAPLLPLAVPTPVWQGRAGDAYPFSWAIYAWIDGDPYAEALVDDPCAVADALADFVAALRRIEPVSGAPRGGRRPLRELDAMTRDAIAAAARDVDATAATAAWERALEAPVWDGTPVWIHGDLLPPNLLVRDGGLAAAIDFGGAGVGDPATDVIPAWSVFGPAARTRYRAGLKVGDGTWERARGIALHQAAMIVPYYRESNSAFTAMAVRTIQQLLSD</sequence>
<dbReference type="Gene3D" id="3.90.1200.10">
    <property type="match status" value="1"/>
</dbReference>
<evidence type="ECO:0000259" key="1">
    <source>
        <dbReference type="Pfam" id="PF01636"/>
    </source>
</evidence>
<keyword evidence="3" id="KW-1185">Reference proteome</keyword>
<dbReference type="AlphaFoldDB" id="A0A9X3MV67"/>
<protein>
    <submittedName>
        <fullName evidence="2">Aminoglycoside phosphotransferase family protein</fullName>
    </submittedName>
</protein>
<dbReference type="RefSeq" id="WP_270042228.1">
    <property type="nucleotide sequence ID" value="NZ_JAPDOD010000022.1"/>
</dbReference>
<evidence type="ECO:0000313" key="3">
    <source>
        <dbReference type="Proteomes" id="UP001149140"/>
    </source>
</evidence>
<organism evidence="2 3">
    <name type="scientific">Solirubrobacter ginsenosidimutans</name>
    <dbReference type="NCBI Taxonomy" id="490573"/>
    <lineage>
        <taxon>Bacteria</taxon>
        <taxon>Bacillati</taxon>
        <taxon>Actinomycetota</taxon>
        <taxon>Thermoleophilia</taxon>
        <taxon>Solirubrobacterales</taxon>
        <taxon>Solirubrobacteraceae</taxon>
        <taxon>Solirubrobacter</taxon>
    </lineage>
</organism>
<name>A0A9X3MV67_9ACTN</name>
<gene>
    <name evidence="2" type="ORF">OM076_22130</name>
</gene>
<accession>A0A9X3MV67</accession>
<dbReference type="SUPFAM" id="SSF56112">
    <property type="entry name" value="Protein kinase-like (PK-like)"/>
    <property type="match status" value="1"/>
</dbReference>
<evidence type="ECO:0000313" key="2">
    <source>
        <dbReference type="EMBL" id="MDA0162987.1"/>
    </source>
</evidence>
<dbReference type="InterPro" id="IPR011009">
    <property type="entry name" value="Kinase-like_dom_sf"/>
</dbReference>
<dbReference type="PANTHER" id="PTHR21310">
    <property type="entry name" value="AMINOGLYCOSIDE PHOSPHOTRANSFERASE-RELATED-RELATED"/>
    <property type="match status" value="1"/>
</dbReference>
<dbReference type="EMBL" id="JAPDOD010000022">
    <property type="protein sequence ID" value="MDA0162987.1"/>
    <property type="molecule type" value="Genomic_DNA"/>
</dbReference>
<dbReference type="Gene3D" id="3.30.200.20">
    <property type="entry name" value="Phosphorylase Kinase, domain 1"/>
    <property type="match status" value="1"/>
</dbReference>
<dbReference type="PANTHER" id="PTHR21310:SF42">
    <property type="entry name" value="BIFUNCTIONAL AAC_APH"/>
    <property type="match status" value="1"/>
</dbReference>
<dbReference type="Pfam" id="PF01636">
    <property type="entry name" value="APH"/>
    <property type="match status" value="1"/>
</dbReference>
<feature type="domain" description="Aminoglycoside phosphotransferase" evidence="1">
    <location>
        <begin position="36"/>
        <end position="255"/>
    </location>
</feature>
<dbReference type="InterPro" id="IPR051678">
    <property type="entry name" value="AGP_Transferase"/>
</dbReference>
<reference evidence="2" key="1">
    <citation type="submission" date="2022-10" db="EMBL/GenBank/DDBJ databases">
        <title>The WGS of Solirubrobacter ginsenosidimutans DSM 21036.</title>
        <authorList>
            <person name="Jiang Z."/>
        </authorList>
    </citation>
    <scope>NUCLEOTIDE SEQUENCE</scope>
    <source>
        <strain evidence="2">DSM 21036</strain>
    </source>
</reference>
<dbReference type="Proteomes" id="UP001149140">
    <property type="component" value="Unassembled WGS sequence"/>
</dbReference>
<proteinExistence type="predicted"/>
<dbReference type="CDD" id="cd05155">
    <property type="entry name" value="APH_ChoK_like_1"/>
    <property type="match status" value="1"/>
</dbReference>